<accession>A0A918Z7H5</accession>
<protein>
    <recommendedName>
        <fullName evidence="4">FtsX-like permease family protein</fullName>
    </recommendedName>
</protein>
<dbReference type="Proteomes" id="UP000603227">
    <property type="component" value="Unassembled WGS sequence"/>
</dbReference>
<organism evidence="2 3">
    <name type="scientific">Streptomyces capitiformicae</name>
    <dbReference type="NCBI Taxonomy" id="2014920"/>
    <lineage>
        <taxon>Bacteria</taxon>
        <taxon>Bacillati</taxon>
        <taxon>Actinomycetota</taxon>
        <taxon>Actinomycetes</taxon>
        <taxon>Kitasatosporales</taxon>
        <taxon>Streptomycetaceae</taxon>
        <taxon>Streptomyces</taxon>
    </lineage>
</organism>
<sequence>MVLGIALVYAGISPAGTLLMATSARGAELRSPRLAGATQGRVLRVVVGEASLGVVVGVVLGAAVTFVNLAGVVGALGLLGV</sequence>
<keyword evidence="3" id="KW-1185">Reference proteome</keyword>
<evidence type="ECO:0000313" key="3">
    <source>
        <dbReference type="Proteomes" id="UP000603227"/>
    </source>
</evidence>
<comment type="caution">
    <text evidence="2">The sequence shown here is derived from an EMBL/GenBank/DDBJ whole genome shotgun (WGS) entry which is preliminary data.</text>
</comment>
<evidence type="ECO:0000313" key="2">
    <source>
        <dbReference type="EMBL" id="GHE40484.1"/>
    </source>
</evidence>
<dbReference type="EMBL" id="BNAT01000024">
    <property type="protein sequence ID" value="GHE40484.1"/>
    <property type="molecule type" value="Genomic_DNA"/>
</dbReference>
<keyword evidence="1" id="KW-1133">Transmembrane helix</keyword>
<reference evidence="2" key="1">
    <citation type="journal article" date="2014" name="Int. J. Syst. Evol. Microbiol.">
        <title>Complete genome sequence of Corynebacterium casei LMG S-19264T (=DSM 44701T), isolated from a smear-ripened cheese.</title>
        <authorList>
            <consortium name="US DOE Joint Genome Institute (JGI-PGF)"/>
            <person name="Walter F."/>
            <person name="Albersmeier A."/>
            <person name="Kalinowski J."/>
            <person name="Ruckert C."/>
        </authorList>
    </citation>
    <scope>NUCLEOTIDE SEQUENCE</scope>
    <source>
        <strain evidence="2">CGMCC 4.7403</strain>
    </source>
</reference>
<name>A0A918Z7H5_9ACTN</name>
<proteinExistence type="predicted"/>
<keyword evidence="1" id="KW-0812">Transmembrane</keyword>
<dbReference type="AlphaFoldDB" id="A0A918Z7H5"/>
<gene>
    <name evidence="2" type="ORF">GCM10017771_59620</name>
</gene>
<evidence type="ECO:0008006" key="4">
    <source>
        <dbReference type="Google" id="ProtNLM"/>
    </source>
</evidence>
<evidence type="ECO:0000256" key="1">
    <source>
        <dbReference type="SAM" id="Phobius"/>
    </source>
</evidence>
<reference evidence="2" key="2">
    <citation type="submission" date="2020-09" db="EMBL/GenBank/DDBJ databases">
        <authorList>
            <person name="Sun Q."/>
            <person name="Zhou Y."/>
        </authorList>
    </citation>
    <scope>NUCLEOTIDE SEQUENCE</scope>
    <source>
        <strain evidence="2">CGMCC 4.7403</strain>
    </source>
</reference>
<keyword evidence="1" id="KW-0472">Membrane</keyword>
<feature type="transmembrane region" description="Helical" evidence="1">
    <location>
        <begin position="50"/>
        <end position="79"/>
    </location>
</feature>